<evidence type="ECO:0000256" key="3">
    <source>
        <dbReference type="ARBA" id="ARBA00022473"/>
    </source>
</evidence>
<accession>A0AA85BXL2</accession>
<evidence type="ECO:0000313" key="11">
    <source>
        <dbReference type="WBParaSite" id="SMTH1_88730.1"/>
    </source>
</evidence>
<dbReference type="PRINTS" id="PR01349">
    <property type="entry name" value="WNTPROTEIN"/>
</dbReference>
<protein>
    <recommendedName>
        <fullName evidence="9">Protein Wnt</fullName>
    </recommendedName>
</protein>
<dbReference type="PANTHER" id="PTHR12027">
    <property type="entry name" value="WNT RELATED"/>
    <property type="match status" value="1"/>
</dbReference>
<dbReference type="GO" id="GO:0060070">
    <property type="term" value="P:canonical Wnt signaling pathway"/>
    <property type="evidence" value="ECO:0007669"/>
    <property type="project" value="TreeGrafter"/>
</dbReference>
<name>A0AA85BXL2_9TREM</name>
<dbReference type="PANTHER" id="PTHR12027:SF37">
    <property type="entry name" value="PROTEIN WNT"/>
    <property type="match status" value="1"/>
</dbReference>
<evidence type="ECO:0000256" key="8">
    <source>
        <dbReference type="ARBA" id="ARBA00023288"/>
    </source>
</evidence>
<keyword evidence="5" id="KW-0272">Extracellular matrix</keyword>
<keyword evidence="6 9" id="KW-0879">Wnt signaling pathway</keyword>
<evidence type="ECO:0000256" key="6">
    <source>
        <dbReference type="ARBA" id="ARBA00022687"/>
    </source>
</evidence>
<dbReference type="Pfam" id="PF00110">
    <property type="entry name" value="wnt"/>
    <property type="match status" value="2"/>
</dbReference>
<dbReference type="GO" id="GO:0005125">
    <property type="term" value="F:cytokine activity"/>
    <property type="evidence" value="ECO:0007669"/>
    <property type="project" value="TreeGrafter"/>
</dbReference>
<keyword evidence="8" id="KW-0449">Lipoprotein</keyword>
<reference evidence="11" key="1">
    <citation type="submission" date="2023-11" db="UniProtKB">
        <authorList>
            <consortium name="WormBaseParasite"/>
        </authorList>
    </citation>
    <scope>IDENTIFICATION</scope>
</reference>
<comment type="similarity">
    <text evidence="2 9">Belongs to the Wnt family.</text>
</comment>
<dbReference type="InterPro" id="IPR005817">
    <property type="entry name" value="Wnt"/>
</dbReference>
<dbReference type="InterPro" id="IPR043158">
    <property type="entry name" value="Wnt_C"/>
</dbReference>
<dbReference type="Proteomes" id="UP000050791">
    <property type="component" value="Unassembled WGS sequence"/>
</dbReference>
<comment type="function">
    <text evidence="9">Ligand for members of the frizzled family of seven transmembrane receptors.</text>
</comment>
<evidence type="ECO:0000256" key="1">
    <source>
        <dbReference type="ARBA" id="ARBA00004498"/>
    </source>
</evidence>
<evidence type="ECO:0000256" key="2">
    <source>
        <dbReference type="ARBA" id="ARBA00005683"/>
    </source>
</evidence>
<evidence type="ECO:0000256" key="7">
    <source>
        <dbReference type="ARBA" id="ARBA00023157"/>
    </source>
</evidence>
<dbReference type="WBParaSite" id="SMTH1_88730.1">
    <property type="protein sequence ID" value="SMTH1_88730.1"/>
    <property type="gene ID" value="SMTH1_88730"/>
</dbReference>
<dbReference type="AlphaFoldDB" id="A0AA85BXL2"/>
<dbReference type="SMART" id="SM00097">
    <property type="entry name" value="WNT1"/>
    <property type="match status" value="1"/>
</dbReference>
<dbReference type="FunFam" id="3.30.2460.20:FF:000001">
    <property type="entry name" value="Wnt homolog"/>
    <property type="match status" value="1"/>
</dbReference>
<evidence type="ECO:0000256" key="5">
    <source>
        <dbReference type="ARBA" id="ARBA00022530"/>
    </source>
</evidence>
<dbReference type="Gene3D" id="3.30.2460.20">
    <property type="match status" value="1"/>
</dbReference>
<keyword evidence="3 9" id="KW-0217">Developmental protein</keyword>
<dbReference type="GO" id="GO:0005615">
    <property type="term" value="C:extracellular space"/>
    <property type="evidence" value="ECO:0007669"/>
    <property type="project" value="TreeGrafter"/>
</dbReference>
<dbReference type="CDD" id="cd13113">
    <property type="entry name" value="Wnt"/>
    <property type="match status" value="1"/>
</dbReference>
<dbReference type="InterPro" id="IPR018161">
    <property type="entry name" value="Wnt_CS"/>
</dbReference>
<organism evidence="10 11">
    <name type="scientific">Schistosoma mattheei</name>
    <dbReference type="NCBI Taxonomy" id="31246"/>
    <lineage>
        <taxon>Eukaryota</taxon>
        <taxon>Metazoa</taxon>
        <taxon>Spiralia</taxon>
        <taxon>Lophotrochozoa</taxon>
        <taxon>Platyhelminthes</taxon>
        <taxon>Trematoda</taxon>
        <taxon>Digenea</taxon>
        <taxon>Strigeidida</taxon>
        <taxon>Schistosomatoidea</taxon>
        <taxon>Schistosomatidae</taxon>
        <taxon>Schistosoma</taxon>
    </lineage>
</organism>
<sequence>MHHITNSLDYNNIINPSNWIDSSDYKSNQVSNSEITYLNQNENILHPSSYHNELNQLVTSQSYLTKDNDLSIHETGICHILSGLTNRQRYICLQHTGLIWAMLEGTHLSMNECIHQFKHEQWNCSAVNLLYRTHRKSSNLPLIHGLEGILQRGSRETAFLSSSWSAGVVQAITRACSRGQMGTCDCDPHRREGQGRDAEGIFTWGGCSDPIRFGMRLARLFLDANDEEHRNAAVQREQELHEQRIQLLSSMRLNNQNKQNTRKLQRIHRFQRSFNNSTSDQHFKPNVTENIKHLVKPLNKSNLILSPRELQMETLQIIQTKARTLMNLHNKKAGRRLIWKNRVTKCKCHGVSGACSMRTCWQRVNEFRHVGIMLKAAYDSAIRVTYEPRIDMLKRINTRINSNNYDKSTQNNYYMTRRNLPIISANRNQDSKNWLVLIKSHNNNISKHDQNDFSNNERFQRRWPRMVMTKSKEIPKNQLVYLEESPNYCYFDETIGHLGIAGRQCNATSKDAVNSCTRLCCDRGYDTLELEREQKCECKFFWCCEVRCNICRDRTTLHHCKH</sequence>
<keyword evidence="7" id="KW-1015">Disulfide bond</keyword>
<proteinExistence type="inferred from homology"/>
<keyword evidence="4" id="KW-0964">Secreted</keyword>
<evidence type="ECO:0000313" key="10">
    <source>
        <dbReference type="Proteomes" id="UP000050791"/>
    </source>
</evidence>
<dbReference type="GO" id="GO:0030182">
    <property type="term" value="P:neuron differentiation"/>
    <property type="evidence" value="ECO:0007669"/>
    <property type="project" value="TreeGrafter"/>
</dbReference>
<dbReference type="GO" id="GO:0045165">
    <property type="term" value="P:cell fate commitment"/>
    <property type="evidence" value="ECO:0007669"/>
    <property type="project" value="TreeGrafter"/>
</dbReference>
<comment type="subcellular location">
    <subcellularLocation>
        <location evidence="1 9">Secreted</location>
        <location evidence="1 9">Extracellular space</location>
        <location evidence="1 9">Extracellular matrix</location>
    </subcellularLocation>
</comment>
<evidence type="ECO:0000256" key="4">
    <source>
        <dbReference type="ARBA" id="ARBA00022525"/>
    </source>
</evidence>
<dbReference type="GO" id="GO:0005109">
    <property type="term" value="F:frizzled binding"/>
    <property type="evidence" value="ECO:0007669"/>
    <property type="project" value="TreeGrafter"/>
</dbReference>
<evidence type="ECO:0000256" key="9">
    <source>
        <dbReference type="RuleBase" id="RU003500"/>
    </source>
</evidence>
<dbReference type="PROSITE" id="PS00246">
    <property type="entry name" value="WNT1"/>
    <property type="match status" value="1"/>
</dbReference>